<name>A0A916QCM1_9FIRM</name>
<dbReference type="EMBL" id="BLYI01000076">
    <property type="protein sequence ID" value="GFO86795.1"/>
    <property type="molecule type" value="Genomic_DNA"/>
</dbReference>
<protein>
    <recommendedName>
        <fullName evidence="3">EF-hand domain-containing protein</fullName>
    </recommendedName>
</protein>
<accession>A0A916QCM1</accession>
<evidence type="ECO:0000313" key="1">
    <source>
        <dbReference type="EMBL" id="GFO86795.1"/>
    </source>
</evidence>
<sequence>MMKKKKLGSVLENVGSAAKGLIDKTKTHAVQAMDQNNDGKFDISDVSVIAGAVGDTVKKRAAAVKEGVEDSHRRMELRSLQPIFLDTLEQTEFLLSKFIRVTERDKKYAESDVCQGSIGFLSNKGGIRVVNIFKDSLNVFGLQFYPDAECEFYYVNPTDKNTYIALDEYFSYLKTVRVNELQRVAQDLGAKHFRVIYKEERISFSETKAKAQAKAAGVGNAEGEHDLSEEKCSVNDVAAEMFMEGHAPQEPELVYLLKDDNVQNLIHLRMKGGDGFHHHKISIKLSNSSGLKESDAVKIDAFLKGMKVSGNATVVSEAKNESRRYFEYEIDF</sequence>
<evidence type="ECO:0008006" key="3">
    <source>
        <dbReference type="Google" id="ProtNLM"/>
    </source>
</evidence>
<proteinExistence type="predicted"/>
<comment type="caution">
    <text evidence="1">The sequence shown here is derived from an EMBL/GenBank/DDBJ whole genome shotgun (WGS) entry which is preliminary data.</text>
</comment>
<gene>
    <name evidence="1" type="ORF">ANBU17_31420</name>
</gene>
<dbReference type="RefSeq" id="WP_243282721.1">
    <property type="nucleotide sequence ID" value="NZ_BLYI01000076.1"/>
</dbReference>
<dbReference type="Proteomes" id="UP000613208">
    <property type="component" value="Unassembled WGS sequence"/>
</dbReference>
<reference evidence="1" key="1">
    <citation type="submission" date="2020-06" db="EMBL/GenBank/DDBJ databases">
        <title>Characterization of fructooligosaccharide metabolism and fructooligosaccharide-degrading enzymes in human commensal butyrate producers.</title>
        <authorList>
            <person name="Tanno H."/>
            <person name="Fujii T."/>
            <person name="Hirano K."/>
            <person name="Maeno S."/>
            <person name="Tonozuka T."/>
            <person name="Sakamoto M."/>
            <person name="Ohkuma M."/>
            <person name="Tochio T."/>
            <person name="Endo A."/>
        </authorList>
    </citation>
    <scope>NUCLEOTIDE SEQUENCE</scope>
    <source>
        <strain evidence="1">JCM 17466</strain>
    </source>
</reference>
<organism evidence="1 2">
    <name type="scientific">Anaerostipes butyraticus</name>
    <dbReference type="NCBI Taxonomy" id="645466"/>
    <lineage>
        <taxon>Bacteria</taxon>
        <taxon>Bacillati</taxon>
        <taxon>Bacillota</taxon>
        <taxon>Clostridia</taxon>
        <taxon>Lachnospirales</taxon>
        <taxon>Lachnospiraceae</taxon>
        <taxon>Anaerostipes</taxon>
    </lineage>
</organism>
<dbReference type="AlphaFoldDB" id="A0A916QCM1"/>
<evidence type="ECO:0000313" key="2">
    <source>
        <dbReference type="Proteomes" id="UP000613208"/>
    </source>
</evidence>
<keyword evidence="2" id="KW-1185">Reference proteome</keyword>